<accession>A0A8C3WK76</accession>
<feature type="coiled-coil region" evidence="1">
    <location>
        <begin position="20"/>
        <end position="48"/>
    </location>
</feature>
<keyword evidence="4" id="KW-1185">Reference proteome</keyword>
<evidence type="ECO:0000256" key="1">
    <source>
        <dbReference type="SAM" id="Coils"/>
    </source>
</evidence>
<organism evidence="3 4">
    <name type="scientific">Catagonus wagneri</name>
    <name type="common">Chacoan peccary</name>
    <dbReference type="NCBI Taxonomy" id="51154"/>
    <lineage>
        <taxon>Eukaryota</taxon>
        <taxon>Metazoa</taxon>
        <taxon>Chordata</taxon>
        <taxon>Craniata</taxon>
        <taxon>Vertebrata</taxon>
        <taxon>Euteleostomi</taxon>
        <taxon>Mammalia</taxon>
        <taxon>Eutheria</taxon>
        <taxon>Laurasiatheria</taxon>
        <taxon>Artiodactyla</taxon>
        <taxon>Suina</taxon>
        <taxon>Tayassuidae</taxon>
        <taxon>Catagonus</taxon>
    </lineage>
</organism>
<name>A0A8C3WK76_9CETA</name>
<gene>
    <name evidence="3" type="primary">CNTRL</name>
</gene>
<feature type="compositionally biased region" description="Low complexity" evidence="2">
    <location>
        <begin position="563"/>
        <end position="583"/>
    </location>
</feature>
<feature type="region of interest" description="Disordered" evidence="2">
    <location>
        <begin position="562"/>
        <end position="598"/>
    </location>
</feature>
<dbReference type="GeneTree" id="ENSGT00940000155434"/>
<dbReference type="Ensembl" id="ENSCWAT00000019002.1">
    <property type="protein sequence ID" value="ENSCWAP00000017526.1"/>
    <property type="gene ID" value="ENSCWAG00000013452.1"/>
</dbReference>
<feature type="coiled-coil region" evidence="1">
    <location>
        <begin position="331"/>
        <end position="478"/>
    </location>
</feature>
<dbReference type="Proteomes" id="UP000694540">
    <property type="component" value="Unplaced"/>
</dbReference>
<evidence type="ECO:0000256" key="2">
    <source>
        <dbReference type="SAM" id="MobiDB-lite"/>
    </source>
</evidence>
<dbReference type="AlphaFoldDB" id="A0A8C3WK76"/>
<dbReference type="SUPFAM" id="SSF57997">
    <property type="entry name" value="Tropomyosin"/>
    <property type="match status" value="1"/>
</dbReference>
<feature type="coiled-coil region" evidence="1">
    <location>
        <begin position="79"/>
        <end position="183"/>
    </location>
</feature>
<reference evidence="3" key="2">
    <citation type="submission" date="2025-09" db="UniProtKB">
        <authorList>
            <consortium name="Ensembl"/>
        </authorList>
    </citation>
    <scope>IDENTIFICATION</scope>
</reference>
<feature type="coiled-coil region" evidence="1">
    <location>
        <begin position="212"/>
        <end position="305"/>
    </location>
</feature>
<sequence>MLQLENNELQGLKLQHDQKVSELEKTQVEVLEEKLELENLQQTALRQKGEIEWQKQLLERDKREVERITAETRALQLCIESLCKQKEDLEEKCDSWEKKLAQTKRVLAATEENSKTKQSDLEKLEMDVRKLQQEVDQLNRNKLLLHKDMAAMQQQLQEKREAVNSSQEELTDAQGRLNLAKQDLLHTTKRQDALLSEQTRLQKDIGECVRKLEVCRKEEETKQRQLQVLQDEVEENKARLAQQEVMFQKLQKEQESEGNKLDQVLSKVLVAEERIRTLQEEERWAESLEKTLSQTQRQLSEREQQLLEKSGELLALQKETDSMRADFSLLRNQFLTERKKAEKQVASLKEALKIQRSQLEKNLLEQKQENSCMQKEMATIEQVAQDNHERARRLMKELGQMQQEYTELKRQMASQKDLERRQMEISEAMRTLKSEVKDEIRTSLKNLNQFLPELPADLEAILERNENLEGGLESLKENFPFTISERPSPFEEKLNFSHVHIMDEHWRGEALREKLRHREDRLKAQLRHCMSKQAEVLSKGKRQTEGTLHSLRRQVDALGELVTSTSAESTSSPSLSQLEASLAEDSHCGPSQEKNGSR</sequence>
<reference evidence="3" key="1">
    <citation type="submission" date="2025-08" db="UniProtKB">
        <authorList>
            <consortium name="Ensembl"/>
        </authorList>
    </citation>
    <scope>IDENTIFICATION</scope>
</reference>
<evidence type="ECO:0000313" key="4">
    <source>
        <dbReference type="Proteomes" id="UP000694540"/>
    </source>
</evidence>
<keyword evidence="1" id="KW-0175">Coiled coil</keyword>
<proteinExistence type="predicted"/>
<protein>
    <submittedName>
        <fullName evidence="3">Centriolin</fullName>
    </submittedName>
</protein>
<evidence type="ECO:0000313" key="3">
    <source>
        <dbReference type="Ensembl" id="ENSCWAP00000017526.1"/>
    </source>
</evidence>